<dbReference type="PANTHER" id="PTHR45339">
    <property type="entry name" value="HYBRID SIGNAL TRANSDUCTION HISTIDINE KINASE J"/>
    <property type="match status" value="1"/>
</dbReference>
<evidence type="ECO:0000256" key="10">
    <source>
        <dbReference type="SAM" id="Phobius"/>
    </source>
</evidence>
<dbReference type="RefSeq" id="WP_089164110.1">
    <property type="nucleotide sequence ID" value="NZ_MTHB01000223.1"/>
</dbReference>
<dbReference type="Proteomes" id="UP000214720">
    <property type="component" value="Unassembled WGS sequence"/>
</dbReference>
<dbReference type="InterPro" id="IPR003594">
    <property type="entry name" value="HATPase_dom"/>
</dbReference>
<evidence type="ECO:0000259" key="11">
    <source>
        <dbReference type="PROSITE" id="PS50109"/>
    </source>
</evidence>
<evidence type="ECO:0000256" key="8">
    <source>
        <dbReference type="ARBA" id="ARBA00070152"/>
    </source>
</evidence>
<dbReference type="PROSITE" id="PS50109">
    <property type="entry name" value="HIS_KIN"/>
    <property type="match status" value="1"/>
</dbReference>
<reference evidence="14" key="1">
    <citation type="submission" date="2017-01" db="EMBL/GenBank/DDBJ databases">
        <title>Genome Analysis of Deinococcus marmoris KOPRI26562.</title>
        <authorList>
            <person name="Kim J.H."/>
            <person name="Oh H.-M."/>
        </authorList>
    </citation>
    <scope>NUCLEOTIDE SEQUENCE [LARGE SCALE GENOMIC DNA]</scope>
    <source>
        <strain evidence="14">PAMC 26633</strain>
    </source>
</reference>
<evidence type="ECO:0000256" key="6">
    <source>
        <dbReference type="ARBA" id="ARBA00023026"/>
    </source>
</evidence>
<dbReference type="PROSITE" id="PS50110">
    <property type="entry name" value="RESPONSE_REGULATORY"/>
    <property type="match status" value="1"/>
</dbReference>
<proteinExistence type="predicted"/>
<dbReference type="InterPro" id="IPR001789">
    <property type="entry name" value="Sig_transdc_resp-reg_receiver"/>
</dbReference>
<dbReference type="AlphaFoldDB" id="A0A226WSZ0"/>
<comment type="caution">
    <text evidence="13">The sequence shown here is derived from an EMBL/GenBank/DDBJ whole genome shotgun (WGS) entry which is preliminary data.</text>
</comment>
<evidence type="ECO:0000256" key="7">
    <source>
        <dbReference type="ARBA" id="ARBA00058004"/>
    </source>
</evidence>
<dbReference type="Pfam" id="PF00072">
    <property type="entry name" value="Response_reg"/>
    <property type="match status" value="1"/>
</dbReference>
<dbReference type="InterPro" id="IPR036097">
    <property type="entry name" value="HisK_dim/P_sf"/>
</dbReference>
<dbReference type="OrthoDB" id="9810730at2"/>
<gene>
    <name evidence="13" type="ORF">BSU04_32570</name>
</gene>
<dbReference type="GO" id="GO:0000155">
    <property type="term" value="F:phosphorelay sensor kinase activity"/>
    <property type="evidence" value="ECO:0007669"/>
    <property type="project" value="InterPro"/>
</dbReference>
<feature type="modified residue" description="4-aspartylphosphate" evidence="9">
    <location>
        <position position="559"/>
    </location>
</feature>
<feature type="domain" description="Response regulatory" evidence="12">
    <location>
        <begin position="510"/>
        <end position="626"/>
    </location>
</feature>
<dbReference type="eggNOG" id="COG2205">
    <property type="taxonomic scope" value="Bacteria"/>
</dbReference>
<name>A0A226WSZ0_CABSO</name>
<keyword evidence="5" id="KW-0902">Two-component regulatory system</keyword>
<sequence length="718" mass="79419">MVLNTFSALWSSLSRFRHSVVLRLLATVLLFSCVVTLLLTALQLYGDYERGISLIENRLSDIDRSYRDSLSEGLWRLDRQQLQLELDGMLRLADIRAAEVRETGSVASPLVVRAGQRMNDAVISREFPISYRVHGTQRVLGTLYVEATLSGLYSELAQTALLILVSQAANTFLVALFIIYIFWRLVTRHLATIARLVGRYDFRESPQPFSLQRRQPRRPDELDRVVAAFHAMGVRLHVAYLDERNAAKQREALRSAEAANRAKGEFLANMSHELRTPLNGILGYAQILHRDSGLNERQHAGVAVIQRSGEHLLTLIDDTLDFARIEAGKLRLEIVDVPLPGLMDVIREIIGVKAEEKQLECVCVIAPDVPGGVRADARRLRQVLLNLLANAVKFTDRGRVSLLVTQTAYQAVRFEVRDTGIGIAPDQLRTVFEPFEQVGNPERRSEGTGLGLAISREFVLAMGSEIHVESGLGQGSTFWFELPPATTVRSGTSREPDARVATGYEGPRRKVLIIDDVTVNRTVITELLSRLGFDIIEATSGSEGLAKAQSERPALIVTDIVMPGMDGLEATRRLRRTPGLTDVPIIAVTASPSCSDEIKSLAAGVNAFLPKPVDFGLLLAQISALLNLEWTYAAKAHAPQSSSLPAVPTAVPAPQMDELYRLARVGNMRDIIAWADRISLIDPQYEPFTAHLRGLAKGYQSKAILLLVERYIEARPAP</sequence>
<protein>
    <recommendedName>
        <fullName evidence="8">Virulence sensor protein BvgS</fullName>
        <ecNumber evidence="2">2.7.13.3</ecNumber>
    </recommendedName>
</protein>
<dbReference type="Pfam" id="PF17149">
    <property type="entry name" value="CHASE5"/>
    <property type="match status" value="1"/>
</dbReference>
<dbReference type="InterPro" id="IPR033414">
    <property type="entry name" value="Sensor_dom"/>
</dbReference>
<dbReference type="PANTHER" id="PTHR45339:SF1">
    <property type="entry name" value="HYBRID SIGNAL TRANSDUCTION HISTIDINE KINASE J"/>
    <property type="match status" value="1"/>
</dbReference>
<dbReference type="FunFam" id="3.30.565.10:FF:000010">
    <property type="entry name" value="Sensor histidine kinase RcsC"/>
    <property type="match status" value="1"/>
</dbReference>
<dbReference type="Gene3D" id="1.10.287.130">
    <property type="match status" value="1"/>
</dbReference>
<comment type="function">
    <text evidence="7">Member of the two-component regulatory system BvgS/BvgA. Phosphorylates BvgA via a four-step phosphorelay in response to environmental signals.</text>
</comment>
<feature type="domain" description="Histidine kinase" evidence="11">
    <location>
        <begin position="269"/>
        <end position="486"/>
    </location>
</feature>
<dbReference type="SUPFAM" id="SSF52172">
    <property type="entry name" value="CheY-like"/>
    <property type="match status" value="1"/>
</dbReference>
<evidence type="ECO:0000256" key="1">
    <source>
        <dbReference type="ARBA" id="ARBA00000085"/>
    </source>
</evidence>
<dbReference type="SUPFAM" id="SSF47384">
    <property type="entry name" value="Homodimeric domain of signal transducing histidine kinase"/>
    <property type="match status" value="1"/>
</dbReference>
<accession>A0A226WSZ0</accession>
<keyword evidence="10" id="KW-0812">Transmembrane</keyword>
<keyword evidence="4" id="KW-0732">Signal</keyword>
<keyword evidence="10" id="KW-0472">Membrane</keyword>
<dbReference type="SMART" id="SM00387">
    <property type="entry name" value="HATPase_c"/>
    <property type="match status" value="1"/>
</dbReference>
<keyword evidence="6" id="KW-0843">Virulence</keyword>
<dbReference type="CDD" id="cd16922">
    <property type="entry name" value="HATPase_EvgS-ArcB-TorS-like"/>
    <property type="match status" value="1"/>
</dbReference>
<dbReference type="CDD" id="cd00082">
    <property type="entry name" value="HisKA"/>
    <property type="match status" value="1"/>
</dbReference>
<dbReference type="InterPro" id="IPR004358">
    <property type="entry name" value="Sig_transdc_His_kin-like_C"/>
</dbReference>
<dbReference type="Pfam" id="PF00512">
    <property type="entry name" value="HisKA"/>
    <property type="match status" value="1"/>
</dbReference>
<evidence type="ECO:0000256" key="3">
    <source>
        <dbReference type="ARBA" id="ARBA00022553"/>
    </source>
</evidence>
<evidence type="ECO:0000256" key="9">
    <source>
        <dbReference type="PROSITE-ProRule" id="PRU00169"/>
    </source>
</evidence>
<dbReference type="Gene3D" id="3.40.50.2300">
    <property type="match status" value="1"/>
</dbReference>
<dbReference type="CDD" id="cd17546">
    <property type="entry name" value="REC_hyHK_CKI1_RcsC-like"/>
    <property type="match status" value="1"/>
</dbReference>
<dbReference type="SUPFAM" id="SSF55874">
    <property type="entry name" value="ATPase domain of HSP90 chaperone/DNA topoisomerase II/histidine kinase"/>
    <property type="match status" value="1"/>
</dbReference>
<dbReference type="InterPro" id="IPR011006">
    <property type="entry name" value="CheY-like_superfamily"/>
</dbReference>
<evidence type="ECO:0000313" key="14">
    <source>
        <dbReference type="Proteomes" id="UP000214720"/>
    </source>
</evidence>
<comment type="catalytic activity">
    <reaction evidence="1">
        <text>ATP + protein L-histidine = ADP + protein N-phospho-L-histidine.</text>
        <dbReference type="EC" id="2.7.13.3"/>
    </reaction>
</comment>
<dbReference type="PRINTS" id="PR00344">
    <property type="entry name" value="BCTRLSENSOR"/>
</dbReference>
<evidence type="ECO:0000256" key="2">
    <source>
        <dbReference type="ARBA" id="ARBA00012438"/>
    </source>
</evidence>
<dbReference type="InterPro" id="IPR003661">
    <property type="entry name" value="HisK_dim/P_dom"/>
</dbReference>
<evidence type="ECO:0000256" key="5">
    <source>
        <dbReference type="ARBA" id="ARBA00023012"/>
    </source>
</evidence>
<keyword evidence="10" id="KW-1133">Transmembrane helix</keyword>
<dbReference type="SMART" id="SM00388">
    <property type="entry name" value="HisKA"/>
    <property type="match status" value="1"/>
</dbReference>
<dbReference type="InterPro" id="IPR005467">
    <property type="entry name" value="His_kinase_dom"/>
</dbReference>
<evidence type="ECO:0000259" key="12">
    <source>
        <dbReference type="PROSITE" id="PS50110"/>
    </source>
</evidence>
<feature type="transmembrane region" description="Helical" evidence="10">
    <location>
        <begin position="160"/>
        <end position="183"/>
    </location>
</feature>
<dbReference type="SMART" id="SM00448">
    <property type="entry name" value="REC"/>
    <property type="match status" value="1"/>
</dbReference>
<evidence type="ECO:0000313" key="13">
    <source>
        <dbReference type="EMBL" id="OXC74291.1"/>
    </source>
</evidence>
<dbReference type="EC" id="2.7.13.3" evidence="2"/>
<dbReference type="EMBL" id="MTHB01000223">
    <property type="protein sequence ID" value="OXC74291.1"/>
    <property type="molecule type" value="Genomic_DNA"/>
</dbReference>
<evidence type="ECO:0000256" key="4">
    <source>
        <dbReference type="ARBA" id="ARBA00022729"/>
    </source>
</evidence>
<organism evidence="13 14">
    <name type="scientific">Caballeronia sordidicola</name>
    <name type="common">Burkholderia sordidicola</name>
    <dbReference type="NCBI Taxonomy" id="196367"/>
    <lineage>
        <taxon>Bacteria</taxon>
        <taxon>Pseudomonadati</taxon>
        <taxon>Pseudomonadota</taxon>
        <taxon>Betaproteobacteria</taxon>
        <taxon>Burkholderiales</taxon>
        <taxon>Burkholderiaceae</taxon>
        <taxon>Caballeronia</taxon>
    </lineage>
</organism>
<keyword evidence="3 9" id="KW-0597">Phosphoprotein</keyword>
<feature type="transmembrane region" description="Helical" evidence="10">
    <location>
        <begin position="20"/>
        <end position="45"/>
    </location>
</feature>
<dbReference type="InterPro" id="IPR036890">
    <property type="entry name" value="HATPase_C_sf"/>
</dbReference>
<dbReference type="Pfam" id="PF02518">
    <property type="entry name" value="HATPase_c"/>
    <property type="match status" value="1"/>
</dbReference>
<dbReference type="Gene3D" id="3.30.565.10">
    <property type="entry name" value="Histidine kinase-like ATPase, C-terminal domain"/>
    <property type="match status" value="1"/>
</dbReference>